<gene>
    <name evidence="2" type="ORF">Cvel_5094</name>
</gene>
<feature type="non-terminal residue" evidence="2">
    <location>
        <position position="1"/>
    </location>
</feature>
<evidence type="ECO:0000256" key="1">
    <source>
        <dbReference type="SAM" id="MobiDB-lite"/>
    </source>
</evidence>
<evidence type="ECO:0000313" key="2">
    <source>
        <dbReference type="EMBL" id="CEM33115.1"/>
    </source>
</evidence>
<reference evidence="2" key="1">
    <citation type="submission" date="2014-11" db="EMBL/GenBank/DDBJ databases">
        <authorList>
            <person name="Otto D Thomas"/>
            <person name="Naeem Raeece"/>
        </authorList>
    </citation>
    <scope>NUCLEOTIDE SEQUENCE</scope>
</reference>
<name>A0A0G4GRY0_9ALVE</name>
<feature type="compositionally biased region" description="Polar residues" evidence="1">
    <location>
        <begin position="665"/>
        <end position="674"/>
    </location>
</feature>
<feature type="region of interest" description="Disordered" evidence="1">
    <location>
        <begin position="186"/>
        <end position="222"/>
    </location>
</feature>
<organism evidence="2">
    <name type="scientific">Chromera velia CCMP2878</name>
    <dbReference type="NCBI Taxonomy" id="1169474"/>
    <lineage>
        <taxon>Eukaryota</taxon>
        <taxon>Sar</taxon>
        <taxon>Alveolata</taxon>
        <taxon>Colpodellida</taxon>
        <taxon>Chromeraceae</taxon>
        <taxon>Chromera</taxon>
    </lineage>
</organism>
<feature type="region of interest" description="Disordered" evidence="1">
    <location>
        <begin position="492"/>
        <end position="511"/>
    </location>
</feature>
<feature type="region of interest" description="Disordered" evidence="1">
    <location>
        <begin position="516"/>
        <end position="699"/>
    </location>
</feature>
<dbReference type="EMBL" id="CDMZ01001469">
    <property type="protein sequence ID" value="CEM33115.1"/>
    <property type="molecule type" value="Genomic_DNA"/>
</dbReference>
<accession>A0A0G4GRY0</accession>
<proteinExistence type="predicted"/>
<dbReference type="AlphaFoldDB" id="A0A0G4GRY0"/>
<feature type="compositionally biased region" description="Basic and acidic residues" evidence="1">
    <location>
        <begin position="516"/>
        <end position="535"/>
    </location>
</feature>
<feature type="region of interest" description="Disordered" evidence="1">
    <location>
        <begin position="366"/>
        <end position="411"/>
    </location>
</feature>
<protein>
    <submittedName>
        <fullName evidence="2">Uncharacterized protein</fullName>
    </submittedName>
</protein>
<feature type="compositionally biased region" description="Polar residues" evidence="1">
    <location>
        <begin position="613"/>
        <end position="623"/>
    </location>
</feature>
<feature type="compositionally biased region" description="Basic and acidic residues" evidence="1">
    <location>
        <begin position="367"/>
        <end position="386"/>
    </location>
</feature>
<feature type="compositionally biased region" description="Polar residues" evidence="1">
    <location>
        <begin position="164"/>
        <end position="173"/>
    </location>
</feature>
<feature type="region of interest" description="Disordered" evidence="1">
    <location>
        <begin position="112"/>
        <end position="173"/>
    </location>
</feature>
<sequence>GGREIPHTTIGDLLSPFLTRRTEGERGVGTEVVCQEELKAAAASQMTAQAAAAKGSAQAQGTSLEELVRGSAERARSEFECAPSVSLCYSSSFPSPAPSVCLRKEDLLLEEKRGEPQDESGIRGGETRVGASSGLRRDSSTPVTGTEHNFDTSPVLDTEPAPGHNTQTSSSVSFVPVQNLQVFPSSSSFPFSMKEKEKDKEEEEEEPLSSSSSVSNGPLPAMERAPLVVPPIDPRLTRTLMLAQALSAQAAEDEQKREEESTQRPYFLQHELRRDQFAGDTSCWAPRQNFTRVDVLRSKLGGNTGVGAFCGDSSESHQSKPTRRVVEWGTEKKDRMIMPRVSKASSSSSVSSLSVAGEIACIATVGRTERRTDSPKHQQPKGDHSHSTVPPATPRQPPHSIHQPRASAATATVIAAHNEQDREGVEMRVKLSESNGNSCITQAPPMCKEGAAGPAAAAEAVQEEDETTTAPPAFSLPVVTRPSRVFRQTQIEAGGGQDGMRTDPHTQKQSPILRHAEKNCEGGSDQHKCASDTEKVGPPIRPLVAHPKTEGVSRSAKKSGGPPSNARRRPPAPTPHPLQHSVLSGRSVKPTDSLSERENGTKQSTPLRKPNPAKNQDTSSQGRVQGAVRKAPPSRCAKPKKDERVAASPAAGSTHKQVKAPPCTSPSKQRTTAVQPPPNNLKFHAVVGGSEKEISGSRRRQILFASPDLPSASVELVQRGLGAKAEDGDSPAVGLTEAKLLVQTHIKEKDPDSPLFTYDRTCKELLDG</sequence>
<dbReference type="VEuPathDB" id="CryptoDB:Cvel_5094"/>